<feature type="domain" description="CP-type G" evidence="6">
    <location>
        <begin position="107"/>
        <end position="275"/>
    </location>
</feature>
<dbReference type="InterPro" id="IPR004881">
    <property type="entry name" value="Ribosome_biogen_GTPase_RsgA"/>
</dbReference>
<evidence type="ECO:0000256" key="4">
    <source>
        <dbReference type="SAM" id="MobiDB-lite"/>
    </source>
</evidence>
<keyword evidence="3" id="KW-0479">Metal-binding</keyword>
<dbReference type="Gene3D" id="1.10.40.50">
    <property type="entry name" value="Probable gtpase engc, domain 3"/>
    <property type="match status" value="1"/>
</dbReference>
<keyword evidence="1 3" id="KW-0547">Nucleotide-binding</keyword>
<evidence type="ECO:0000259" key="6">
    <source>
        <dbReference type="PROSITE" id="PS51721"/>
    </source>
</evidence>
<dbReference type="PANTHER" id="PTHR32120:SF11">
    <property type="entry name" value="SMALL RIBOSOMAL SUBUNIT BIOGENESIS GTPASE RSGA 1, MITOCHONDRIAL-RELATED"/>
    <property type="match status" value="1"/>
</dbReference>
<evidence type="ECO:0000256" key="2">
    <source>
        <dbReference type="ARBA" id="ARBA00023134"/>
    </source>
</evidence>
<evidence type="ECO:0000313" key="7">
    <source>
        <dbReference type="EMBL" id="GGA07585.1"/>
    </source>
</evidence>
<dbReference type="PANTHER" id="PTHR32120">
    <property type="entry name" value="SMALL RIBOSOMAL SUBUNIT BIOGENESIS GTPASE RSGA"/>
    <property type="match status" value="1"/>
</dbReference>
<dbReference type="SUPFAM" id="SSF52540">
    <property type="entry name" value="P-loop containing nucleoside triphosphate hydrolases"/>
    <property type="match status" value="1"/>
</dbReference>
<dbReference type="HAMAP" id="MF_01820">
    <property type="entry name" value="GTPase_RsgA"/>
    <property type="match status" value="1"/>
</dbReference>
<feature type="binding site" evidence="3">
    <location>
        <position position="299"/>
    </location>
    <ligand>
        <name>Zn(2+)</name>
        <dbReference type="ChEBI" id="CHEBI:29105"/>
    </ligand>
</feature>
<dbReference type="GO" id="GO:0005737">
    <property type="term" value="C:cytoplasm"/>
    <property type="evidence" value="ECO:0007669"/>
    <property type="project" value="UniProtKB-SubCell"/>
</dbReference>
<evidence type="ECO:0000313" key="8">
    <source>
        <dbReference type="Proteomes" id="UP000616114"/>
    </source>
</evidence>
<keyword evidence="3" id="KW-0378">Hydrolase</keyword>
<evidence type="ECO:0000256" key="1">
    <source>
        <dbReference type="ARBA" id="ARBA00022741"/>
    </source>
</evidence>
<feature type="region of interest" description="Disordered" evidence="4">
    <location>
        <begin position="1"/>
        <end position="32"/>
    </location>
</feature>
<comment type="cofactor">
    <cofactor evidence="3">
        <name>Zn(2+)</name>
        <dbReference type="ChEBI" id="CHEBI:29105"/>
    </cofactor>
    <text evidence="3">Binds 1 zinc ion per subunit.</text>
</comment>
<dbReference type="InterPro" id="IPR030378">
    <property type="entry name" value="G_CP_dom"/>
</dbReference>
<dbReference type="AlphaFoldDB" id="A0A8J2TWE9"/>
<evidence type="ECO:0000259" key="5">
    <source>
        <dbReference type="PROSITE" id="PS50936"/>
    </source>
</evidence>
<keyword evidence="3" id="KW-0699">rRNA-binding</keyword>
<keyword evidence="3" id="KW-0694">RNA-binding</keyword>
<protein>
    <recommendedName>
        <fullName evidence="3">Small ribosomal subunit biogenesis GTPase RsgA</fullName>
        <ecNumber evidence="3">3.6.1.-</ecNumber>
    </recommendedName>
</protein>
<proteinExistence type="inferred from homology"/>
<dbReference type="GO" id="GO:0005525">
    <property type="term" value="F:GTP binding"/>
    <property type="evidence" value="ECO:0007669"/>
    <property type="project" value="UniProtKB-UniRule"/>
</dbReference>
<dbReference type="Gene3D" id="3.40.50.300">
    <property type="entry name" value="P-loop containing nucleotide triphosphate hydrolases"/>
    <property type="match status" value="1"/>
</dbReference>
<feature type="binding site" evidence="3">
    <location>
        <position position="303"/>
    </location>
    <ligand>
        <name>Zn(2+)</name>
        <dbReference type="ChEBI" id="CHEBI:29105"/>
    </ligand>
</feature>
<keyword evidence="3" id="KW-0690">Ribosome biogenesis</keyword>
<dbReference type="InterPro" id="IPR027417">
    <property type="entry name" value="P-loop_NTPase"/>
</dbReference>
<dbReference type="EC" id="3.6.1.-" evidence="3"/>
<feature type="compositionally biased region" description="Basic and acidic residues" evidence="4">
    <location>
        <begin position="1"/>
        <end position="11"/>
    </location>
</feature>
<keyword evidence="8" id="KW-1185">Reference proteome</keyword>
<keyword evidence="3" id="KW-0862">Zinc</keyword>
<dbReference type="EMBL" id="BMFY01000003">
    <property type="protein sequence ID" value="GGA07585.1"/>
    <property type="molecule type" value="Genomic_DNA"/>
</dbReference>
<dbReference type="PROSITE" id="PS50936">
    <property type="entry name" value="ENGC_GTPASE"/>
    <property type="match status" value="1"/>
</dbReference>
<feature type="binding site" evidence="3">
    <location>
        <begin position="156"/>
        <end position="159"/>
    </location>
    <ligand>
        <name>GTP</name>
        <dbReference type="ChEBI" id="CHEBI:37565"/>
    </ligand>
</feature>
<gene>
    <name evidence="3 7" type="primary">rsgA</name>
    <name evidence="7" type="ORF">GCM10011333_07900</name>
</gene>
<reference evidence="7" key="2">
    <citation type="submission" date="2020-09" db="EMBL/GenBank/DDBJ databases">
        <authorList>
            <person name="Sun Q."/>
            <person name="Zhou Y."/>
        </authorList>
    </citation>
    <scope>NUCLEOTIDE SEQUENCE</scope>
    <source>
        <strain evidence="7">CGMCC 1.12785</strain>
    </source>
</reference>
<dbReference type="PROSITE" id="PS51721">
    <property type="entry name" value="G_CP"/>
    <property type="match status" value="1"/>
</dbReference>
<dbReference type="CDD" id="cd01854">
    <property type="entry name" value="YjeQ_EngC"/>
    <property type="match status" value="1"/>
</dbReference>
<accession>A0A8J2TWE9</accession>
<comment type="subunit">
    <text evidence="3">Monomer. Associates with 30S ribosomal subunit, binds 16S rRNA.</text>
</comment>
<dbReference type="GO" id="GO:0046872">
    <property type="term" value="F:metal ion binding"/>
    <property type="evidence" value="ECO:0007669"/>
    <property type="project" value="UniProtKB-KW"/>
</dbReference>
<organism evidence="7 8">
    <name type="scientific">Sediminivirga luteola</name>
    <dbReference type="NCBI Taxonomy" id="1774748"/>
    <lineage>
        <taxon>Bacteria</taxon>
        <taxon>Bacillati</taxon>
        <taxon>Actinomycetota</taxon>
        <taxon>Actinomycetes</taxon>
        <taxon>Micrococcales</taxon>
        <taxon>Brevibacteriaceae</taxon>
        <taxon>Sediminivirga</taxon>
    </lineage>
</organism>
<dbReference type="GO" id="GO:0042274">
    <property type="term" value="P:ribosomal small subunit biogenesis"/>
    <property type="evidence" value="ECO:0007669"/>
    <property type="project" value="UniProtKB-UniRule"/>
</dbReference>
<dbReference type="NCBIfam" id="TIGR00157">
    <property type="entry name" value="ribosome small subunit-dependent GTPase A"/>
    <property type="match status" value="1"/>
</dbReference>
<dbReference type="Proteomes" id="UP000616114">
    <property type="component" value="Unassembled WGS sequence"/>
</dbReference>
<feature type="binding site" evidence="3">
    <location>
        <begin position="215"/>
        <end position="223"/>
    </location>
    <ligand>
        <name>GTP</name>
        <dbReference type="ChEBI" id="CHEBI:37565"/>
    </ligand>
</feature>
<keyword evidence="3" id="KW-0963">Cytoplasm</keyword>
<comment type="similarity">
    <text evidence="3">Belongs to the TRAFAC class YlqF/YawG GTPase family. RsgA subfamily.</text>
</comment>
<name>A0A8J2TWE9_9MICO</name>
<dbReference type="InterPro" id="IPR010914">
    <property type="entry name" value="RsgA_GTPase_dom"/>
</dbReference>
<sequence>MRDWDESDYRPRPNPRGSRPRTKRRPDYSDAPEATIVTVGRGRLIGVLDEDGREIVCVRASRLRRTAIVPGDRVKLTGDTSGSDGTMARIVEVLPRTTLLRRSADDGDASERVLVANADQVAIVTAAADPEPRPRLIDRALTAAFDAGLDAVIVVTKTDLATAEPLRELYRVIDVPVLETRTEPGASDQREDPPEVHGLEALREKLAGRTTVLLGHSGVGKSTLINALVPEAGRATGSVNEVTGRGRHTSSSAIMLPLPGDAGGWAIDTPGIRSFGLAHVSPESLLAAFPDLAPAAAQCPKACLHQEDSAGCRLDEWVASGGAGERGPARLRSYRRLLASIAAGAVR</sequence>
<evidence type="ECO:0000256" key="3">
    <source>
        <dbReference type="HAMAP-Rule" id="MF_01820"/>
    </source>
</evidence>
<reference evidence="7" key="1">
    <citation type="journal article" date="2014" name="Int. J. Syst. Evol. Microbiol.">
        <title>Complete genome sequence of Corynebacterium casei LMG S-19264T (=DSM 44701T), isolated from a smear-ripened cheese.</title>
        <authorList>
            <consortium name="US DOE Joint Genome Institute (JGI-PGF)"/>
            <person name="Walter F."/>
            <person name="Albersmeier A."/>
            <person name="Kalinowski J."/>
            <person name="Ruckert C."/>
        </authorList>
    </citation>
    <scope>NUCLEOTIDE SEQUENCE</scope>
    <source>
        <strain evidence="7">CGMCC 1.12785</strain>
    </source>
</reference>
<dbReference type="Pfam" id="PF03193">
    <property type="entry name" value="RsgA_GTPase"/>
    <property type="match status" value="1"/>
</dbReference>
<dbReference type="GO" id="GO:0003924">
    <property type="term" value="F:GTPase activity"/>
    <property type="evidence" value="ECO:0007669"/>
    <property type="project" value="UniProtKB-UniRule"/>
</dbReference>
<feature type="binding site" evidence="3">
    <location>
        <position position="305"/>
    </location>
    <ligand>
        <name>Zn(2+)</name>
        <dbReference type="ChEBI" id="CHEBI:29105"/>
    </ligand>
</feature>
<comment type="subcellular location">
    <subcellularLocation>
        <location evidence="3">Cytoplasm</location>
    </subcellularLocation>
</comment>
<feature type="binding site" evidence="3">
    <location>
        <position position="312"/>
    </location>
    <ligand>
        <name>Zn(2+)</name>
        <dbReference type="ChEBI" id="CHEBI:29105"/>
    </ligand>
</feature>
<dbReference type="RefSeq" id="WP_188549634.1">
    <property type="nucleotide sequence ID" value="NZ_BMFY01000003.1"/>
</dbReference>
<dbReference type="GO" id="GO:0019843">
    <property type="term" value="F:rRNA binding"/>
    <property type="evidence" value="ECO:0007669"/>
    <property type="project" value="UniProtKB-KW"/>
</dbReference>
<comment type="caution">
    <text evidence="7">The sequence shown here is derived from an EMBL/GenBank/DDBJ whole genome shotgun (WGS) entry which is preliminary data.</text>
</comment>
<keyword evidence="2 3" id="KW-0342">GTP-binding</keyword>
<feature type="domain" description="EngC GTPase" evidence="5">
    <location>
        <begin position="116"/>
        <end position="273"/>
    </location>
</feature>
<comment type="function">
    <text evidence="3">One of several proteins that assist in the late maturation steps of the functional core of the 30S ribosomal subunit. Helps release RbfA from mature subunits. May play a role in the assembly of ribosomal proteins into the subunit. Circularly permuted GTPase that catalyzes slow GTP hydrolysis, GTPase activity is stimulated by the 30S ribosomal subunit.</text>
</comment>